<gene>
    <name evidence="1" type="ORF">BN990_04294</name>
</gene>
<name>A0A024QIA6_9BACI</name>
<protein>
    <submittedName>
        <fullName evidence="1">Uncharacterized protein</fullName>
    </submittedName>
</protein>
<evidence type="ECO:0000313" key="1">
    <source>
        <dbReference type="EMBL" id="CDQ41915.1"/>
    </source>
</evidence>
<reference evidence="1 2" key="1">
    <citation type="submission" date="2014-03" db="EMBL/GenBank/DDBJ databases">
        <authorList>
            <person name="Urmite Genomes U."/>
        </authorList>
    </citation>
    <scope>NUCLEOTIDE SEQUENCE [LARGE SCALE GENOMIC DNA]</scope>
    <source>
        <strain evidence="1 2">Vm-5</strain>
    </source>
</reference>
<evidence type="ECO:0000313" key="2">
    <source>
        <dbReference type="Proteomes" id="UP000028875"/>
    </source>
</evidence>
<sequence>MEGSPILYYASKAYEYNHGKEQLVKDRGEDITNSNGIVMHFSQEHLSMINKELKELHNLRTNTLSIKAPNLIIFMEGGVIQDIKSDKYTNVVVVDADIDDIPTEELTSIDNEESYVYRPLSTDDINPEFVNQILRQANI</sequence>
<comment type="caution">
    <text evidence="1">The sequence shown here is derived from an EMBL/GenBank/DDBJ whole genome shotgun (WGS) entry which is preliminary data.</text>
</comment>
<accession>A0A024QIA6</accession>
<organism evidence="1 2">
    <name type="scientific">Virgibacillus massiliensis</name>
    <dbReference type="NCBI Taxonomy" id="1462526"/>
    <lineage>
        <taxon>Bacteria</taxon>
        <taxon>Bacillati</taxon>
        <taxon>Bacillota</taxon>
        <taxon>Bacilli</taxon>
        <taxon>Bacillales</taxon>
        <taxon>Bacillaceae</taxon>
        <taxon>Virgibacillus</taxon>
    </lineage>
</organism>
<dbReference type="STRING" id="1462526.BN990_04294"/>
<dbReference type="AlphaFoldDB" id="A0A024QIA6"/>
<dbReference type="RefSeq" id="WP_038246955.1">
    <property type="nucleotide sequence ID" value="NZ_BNER01000008.1"/>
</dbReference>
<reference evidence="2" key="2">
    <citation type="submission" date="2014-05" db="EMBL/GenBank/DDBJ databases">
        <title>Draft genome sequence of Virgibacillus massiliensis Vm-5.</title>
        <authorList>
            <person name="Khelaifia S."/>
            <person name="Croce O."/>
            <person name="Lagier J.C."/>
            <person name="Raoult D."/>
        </authorList>
    </citation>
    <scope>NUCLEOTIDE SEQUENCE [LARGE SCALE GENOMIC DNA]</scope>
    <source>
        <strain evidence="2">Vm-5</strain>
    </source>
</reference>
<dbReference type="EMBL" id="CCDP010000003">
    <property type="protein sequence ID" value="CDQ41915.1"/>
    <property type="molecule type" value="Genomic_DNA"/>
</dbReference>
<keyword evidence="2" id="KW-1185">Reference proteome</keyword>
<proteinExistence type="predicted"/>
<dbReference type="Proteomes" id="UP000028875">
    <property type="component" value="Unassembled WGS sequence"/>
</dbReference>